<dbReference type="PRINTS" id="PR00092">
    <property type="entry name" value="TYROSINASE"/>
</dbReference>
<keyword evidence="2" id="KW-1015">Disulfide bond</keyword>
<dbReference type="GO" id="GO:0016491">
    <property type="term" value="F:oxidoreductase activity"/>
    <property type="evidence" value="ECO:0007669"/>
    <property type="project" value="InterPro"/>
</dbReference>
<feature type="signal peptide" evidence="3">
    <location>
        <begin position="1"/>
        <end position="27"/>
    </location>
</feature>
<feature type="disulfide bond" evidence="2">
    <location>
        <begin position="489"/>
        <end position="523"/>
    </location>
</feature>
<evidence type="ECO:0000256" key="3">
    <source>
        <dbReference type="SAM" id="SignalP"/>
    </source>
</evidence>
<dbReference type="SMART" id="SM00254">
    <property type="entry name" value="ShKT"/>
    <property type="match status" value="4"/>
</dbReference>
<dbReference type="PROSITE" id="PS00498">
    <property type="entry name" value="TYROSINASE_2"/>
    <property type="match status" value="1"/>
</dbReference>
<name>A0A914D328_9BILA</name>
<dbReference type="Pfam" id="PF01549">
    <property type="entry name" value="ShK"/>
    <property type="match status" value="4"/>
</dbReference>
<keyword evidence="1" id="KW-0479">Metal-binding</keyword>
<feature type="domain" description="ShKT" evidence="4">
    <location>
        <begin position="446"/>
        <end position="480"/>
    </location>
</feature>
<proteinExistence type="predicted"/>
<feature type="domain" description="ShKT" evidence="4">
    <location>
        <begin position="489"/>
        <end position="523"/>
    </location>
</feature>
<dbReference type="PROSITE" id="PS51670">
    <property type="entry name" value="SHKT"/>
    <property type="match status" value="4"/>
</dbReference>
<evidence type="ECO:0000313" key="5">
    <source>
        <dbReference type="Proteomes" id="UP000887540"/>
    </source>
</evidence>
<feature type="disulfide bond" evidence="2">
    <location>
        <begin position="446"/>
        <end position="480"/>
    </location>
</feature>
<dbReference type="Pfam" id="PF00264">
    <property type="entry name" value="Tyrosinase"/>
    <property type="match status" value="1"/>
</dbReference>
<dbReference type="Proteomes" id="UP000887540">
    <property type="component" value="Unplaced"/>
</dbReference>
<dbReference type="PANTHER" id="PTHR11474:SF21">
    <property type="entry name" value="SHKT DOMAIN-CONTAINING PROTEIN"/>
    <property type="match status" value="1"/>
</dbReference>
<accession>A0A914D328</accession>
<feature type="domain" description="ShKT" evidence="4">
    <location>
        <begin position="556"/>
        <end position="590"/>
    </location>
</feature>
<reference evidence="6" key="1">
    <citation type="submission" date="2022-11" db="UniProtKB">
        <authorList>
            <consortium name="WormBaseParasite"/>
        </authorList>
    </citation>
    <scope>IDENTIFICATION</scope>
</reference>
<keyword evidence="5" id="KW-1185">Reference proteome</keyword>
<evidence type="ECO:0000313" key="6">
    <source>
        <dbReference type="WBParaSite" id="ACRNAN_scaffold1704.g28573.t2"/>
    </source>
</evidence>
<dbReference type="GO" id="GO:0046872">
    <property type="term" value="F:metal ion binding"/>
    <property type="evidence" value="ECO:0007669"/>
    <property type="project" value="UniProtKB-KW"/>
</dbReference>
<dbReference type="InterPro" id="IPR002227">
    <property type="entry name" value="Tyrosinase_Cu-bd"/>
</dbReference>
<keyword evidence="3" id="KW-0732">Signal</keyword>
<evidence type="ECO:0000259" key="4">
    <source>
        <dbReference type="PROSITE" id="PS51670"/>
    </source>
</evidence>
<dbReference type="PROSITE" id="PS00497">
    <property type="entry name" value="TYROSINASE_1"/>
    <property type="match status" value="1"/>
</dbReference>
<protein>
    <submittedName>
        <fullName evidence="6">ShKT domain-containing protein</fullName>
    </submittedName>
</protein>
<sequence length="681" mass="75783">MFRMAFASEIWVFSFILLAFVPSKIAGQTDCAKAPTPALRIVCEQLHKWDTKARAAPPITSLPKLPAIPGQPNVLIGAELAPIPLTPYQCMDLGCLCSYMGGNGQTGSNACTLRNGQPLNKARRKEYRILTDDERQRFHAAVLAIKRSGEYDNLARIHSQFAESGGAHSGPSFLPWHREFVKRYEIALRMVDPTVAVPYWDSTLDGALPTPLDSIMFTEAFMGQNDASGNLNNGPFARWQTIQGRPNIERRMGAQGTLLTEADIQYIANAPDITRVLAYTAPNQGCQVQTDFKVLEYTHGNVHIWVGGDMIEQTTSANDPIFWLLHSFVDFIWEMYRQNPYMAPFQPWRNNDGLNNKYTDNMFEFEPRPTCPACGGSQYLFCDISHGQPRCASKIRAGGNCQGFFSGENACYNGQCVNGRCVGGPPPTTARPPPVTTLATPVQQNCFNEHECCATWNQKGECARNPTYMGQWCKASCGKCQPSYALAECNDRHPKCAEWSAKGECTRNILWMAENCRQSCNKCGRSRQQICGGGGGGSQQPQQTTPRPANCNPVGCFNENICCQFWGLQGQCARNITFMSCNCRVTCGLCQPRDYQYGTCFDYHPSCQKWAFSGECQKNPWMLENCKDSCDSCYGWRELRQLCRGGGQTGRGKRSELQGFAQFDIDQIGEGRGMPSMDLND</sequence>
<dbReference type="InterPro" id="IPR008922">
    <property type="entry name" value="Di-copper_centre_dom_sf"/>
</dbReference>
<organism evidence="5 6">
    <name type="scientific">Acrobeloides nanus</name>
    <dbReference type="NCBI Taxonomy" id="290746"/>
    <lineage>
        <taxon>Eukaryota</taxon>
        <taxon>Metazoa</taxon>
        <taxon>Ecdysozoa</taxon>
        <taxon>Nematoda</taxon>
        <taxon>Chromadorea</taxon>
        <taxon>Rhabditida</taxon>
        <taxon>Tylenchina</taxon>
        <taxon>Cephalobomorpha</taxon>
        <taxon>Cephaloboidea</taxon>
        <taxon>Cephalobidae</taxon>
        <taxon>Acrobeloides</taxon>
    </lineage>
</organism>
<dbReference type="PANTHER" id="PTHR11474">
    <property type="entry name" value="TYROSINASE FAMILY MEMBER"/>
    <property type="match status" value="1"/>
</dbReference>
<dbReference type="Gene3D" id="1.10.1280.10">
    <property type="entry name" value="Di-copper center containing domain from catechol oxidase"/>
    <property type="match status" value="1"/>
</dbReference>
<dbReference type="SUPFAM" id="SSF48056">
    <property type="entry name" value="Di-copper centre-containing domain"/>
    <property type="match status" value="1"/>
</dbReference>
<dbReference type="InterPro" id="IPR003582">
    <property type="entry name" value="ShKT_dom"/>
</dbReference>
<evidence type="ECO:0000256" key="2">
    <source>
        <dbReference type="PROSITE-ProRule" id="PRU01005"/>
    </source>
</evidence>
<feature type="disulfide bond" evidence="2">
    <location>
        <begin position="556"/>
        <end position="590"/>
    </location>
</feature>
<comment type="caution">
    <text evidence="2">Lacks conserved residue(s) required for the propagation of feature annotation.</text>
</comment>
<dbReference type="AlphaFoldDB" id="A0A914D328"/>
<dbReference type="WBParaSite" id="ACRNAN_scaffold1704.g28573.t2">
    <property type="protein sequence ID" value="ACRNAN_scaffold1704.g28573.t2"/>
    <property type="gene ID" value="ACRNAN_scaffold1704.g28573"/>
</dbReference>
<dbReference type="InterPro" id="IPR050316">
    <property type="entry name" value="Tyrosinase/Hemocyanin"/>
</dbReference>
<feature type="chain" id="PRO_5038114306" evidence="3">
    <location>
        <begin position="28"/>
        <end position="681"/>
    </location>
</feature>
<evidence type="ECO:0000256" key="1">
    <source>
        <dbReference type="ARBA" id="ARBA00022723"/>
    </source>
</evidence>
<feature type="domain" description="ShKT" evidence="4">
    <location>
        <begin position="600"/>
        <end position="633"/>
    </location>
</feature>